<reference evidence="9 10" key="1">
    <citation type="journal article" date="2020" name="G3 (Bethesda)">
        <title>Improved Reference Genome for Cyclotella cryptica CCMP332, a Model for Cell Wall Morphogenesis, Salinity Adaptation, and Lipid Production in Diatoms (Bacillariophyta).</title>
        <authorList>
            <person name="Roberts W.R."/>
            <person name="Downey K.M."/>
            <person name="Ruck E.C."/>
            <person name="Traller J.C."/>
            <person name="Alverson A.J."/>
        </authorList>
    </citation>
    <scope>NUCLEOTIDE SEQUENCE [LARGE SCALE GENOMIC DNA]</scope>
    <source>
        <strain evidence="9 10">CCMP332</strain>
    </source>
</reference>
<gene>
    <name evidence="9" type="ORF">HJC23_004522</name>
</gene>
<dbReference type="PANTHER" id="PTHR21461">
    <property type="entry name" value="GLYCOSYLTRANSFERASE FAMILY 92 PROTEIN"/>
    <property type="match status" value="1"/>
</dbReference>
<comment type="subcellular location">
    <subcellularLocation>
        <location evidence="1">Membrane</location>
        <topology evidence="1">Single-pass membrane protein</topology>
    </subcellularLocation>
</comment>
<keyword evidence="4" id="KW-0808">Transferase</keyword>
<dbReference type="EMBL" id="JABMIG020000295">
    <property type="protein sequence ID" value="KAL3782159.1"/>
    <property type="molecule type" value="Genomic_DNA"/>
</dbReference>
<comment type="similarity">
    <text evidence="2">Belongs to the glycosyltransferase 92 family.</text>
</comment>
<dbReference type="GO" id="GO:0016757">
    <property type="term" value="F:glycosyltransferase activity"/>
    <property type="evidence" value="ECO:0007669"/>
    <property type="project" value="UniProtKB-KW"/>
</dbReference>
<comment type="caution">
    <text evidence="9">The sequence shown here is derived from an EMBL/GenBank/DDBJ whole genome shotgun (WGS) entry which is preliminary data.</text>
</comment>
<evidence type="ECO:0008006" key="11">
    <source>
        <dbReference type="Google" id="ProtNLM"/>
    </source>
</evidence>
<accession>A0ABD3P3M4</accession>
<sequence length="1021" mass="116696">MISFTTATTIMHKGSNRRFIHKKKSSGYFGKHAFRLFVVSSIILSIGTLLLSWKAIQNNVSNDHGSSAVQSQLQRPPNPKEIEKHLREHMEFKHEPEVREKKTAVHAKSKGKKSTKEDPLPAPPSEQLTNSQIYQPDRTRGKRLLTYKRFGGRLNNQLFQFITALQHAKALKRTLVVPDEIREVDWTGMFDTAFGIWDMDSLNQAYDIDWTSGLSNDFVTPDECLMHWSEAPQLLKGGPSHWEEWDAKCPDVINIAGNTGYCFHQFCGDAEAQREAYEIYRHLKLSEDILEYIPSKREEFKDLGYDQMAIHSRRAGEGGYNWELCIQGNRKTCIHHLDLENGGRFCDERTMKGNCAVWMDLDYQVKSKSALKKSEKDYRFVLASDGTHDWSIDFNGQFVVANNTEWLLSLEKRALDKVKSGKSLESDMATSSFAKERLKNQKDLSRIWGTLDALTATLLDLFSLVDSKYLLGAYYSTLSFNACYFRGVDRMYDSNMCWMLMHSETKLAIPPPVDSTVHVGGDEANNMPAALMSDVEHAFTKFIAIDRYLVSYQRPGANRHKEVIGVLGDGLVPITLEKDRDGKETIRADFTCSMGNQHNTPATVILMKGNKSYHEHYYVQGEKYNTPFSTNGDRFRTLIILCEDLHYDKSLSRYPPLVLKSNDDSFYVSIGSTFARPMGRPLTKRNQFEEKTNGPELVHCLNPVYGLKDPRWIIEYLEYHRAIGVTHVHVYNVDLHSPDVQAVLQVYRAQNFVTRHDWSSKASGQYTTRITYEHAKWAAQTDCALRSRGHFDYALFSDIDEIAVGNYGANPKYPPGHLGPAIEACAAAKEKEEKIGCSFNSNTVTSVYTKLTSEEESFMKDRLMLERYDRIEESPHCPANCACVGNGCKEVTRKYHQGRQKYVMNVRDLSIQPRPMWTHAIARDYIEMDKVMEVLSDDLIHVRHFQGHWYLNKDLLNSMDEKEAPLSESILNVVSQSIKGTTELNKIYSKAKEAAAKTSSLGVEWIKPVDRPDQYHRQFSK</sequence>
<protein>
    <recommendedName>
        <fullName evidence="11">Glycosyltransferase family 92 protein</fullName>
    </recommendedName>
</protein>
<dbReference type="PANTHER" id="PTHR21461:SF69">
    <property type="entry name" value="GLYCOSYLTRANSFERASE FAMILY 92 PROTEIN"/>
    <property type="match status" value="1"/>
</dbReference>
<evidence type="ECO:0000313" key="10">
    <source>
        <dbReference type="Proteomes" id="UP001516023"/>
    </source>
</evidence>
<evidence type="ECO:0000256" key="8">
    <source>
        <dbReference type="SAM" id="MobiDB-lite"/>
    </source>
</evidence>
<evidence type="ECO:0000256" key="2">
    <source>
        <dbReference type="ARBA" id="ARBA00007647"/>
    </source>
</evidence>
<dbReference type="GO" id="GO:0016020">
    <property type="term" value="C:membrane"/>
    <property type="evidence" value="ECO:0007669"/>
    <property type="project" value="UniProtKB-SubCell"/>
</dbReference>
<evidence type="ECO:0000256" key="5">
    <source>
        <dbReference type="ARBA" id="ARBA00022692"/>
    </source>
</evidence>
<keyword evidence="10" id="KW-1185">Reference proteome</keyword>
<dbReference type="Proteomes" id="UP001516023">
    <property type="component" value="Unassembled WGS sequence"/>
</dbReference>
<dbReference type="Gene3D" id="3.40.50.11340">
    <property type="match status" value="1"/>
</dbReference>
<keyword evidence="7" id="KW-0472">Membrane</keyword>
<feature type="region of interest" description="Disordered" evidence="8">
    <location>
        <begin position="90"/>
        <end position="135"/>
    </location>
</feature>
<keyword evidence="5" id="KW-0812">Transmembrane</keyword>
<dbReference type="InterPro" id="IPR008166">
    <property type="entry name" value="Glyco_transf_92"/>
</dbReference>
<evidence type="ECO:0000256" key="4">
    <source>
        <dbReference type="ARBA" id="ARBA00022679"/>
    </source>
</evidence>
<evidence type="ECO:0000256" key="6">
    <source>
        <dbReference type="ARBA" id="ARBA00022989"/>
    </source>
</evidence>
<feature type="compositionally biased region" description="Basic and acidic residues" evidence="8">
    <location>
        <begin position="90"/>
        <end position="103"/>
    </location>
</feature>
<evidence type="ECO:0000256" key="1">
    <source>
        <dbReference type="ARBA" id="ARBA00004167"/>
    </source>
</evidence>
<keyword evidence="6" id="KW-1133">Transmembrane helix</keyword>
<proteinExistence type="inferred from homology"/>
<dbReference type="AlphaFoldDB" id="A0ABD3P3M4"/>
<keyword evidence="3" id="KW-0328">Glycosyltransferase</keyword>
<evidence type="ECO:0000256" key="7">
    <source>
        <dbReference type="ARBA" id="ARBA00023136"/>
    </source>
</evidence>
<evidence type="ECO:0000256" key="3">
    <source>
        <dbReference type="ARBA" id="ARBA00022676"/>
    </source>
</evidence>
<name>A0ABD3P3M4_9STRA</name>
<feature type="compositionally biased region" description="Basic residues" evidence="8">
    <location>
        <begin position="104"/>
        <end position="113"/>
    </location>
</feature>
<evidence type="ECO:0000313" key="9">
    <source>
        <dbReference type="EMBL" id="KAL3782159.1"/>
    </source>
</evidence>
<dbReference type="Pfam" id="PF01697">
    <property type="entry name" value="Glyco_transf_92"/>
    <property type="match status" value="1"/>
</dbReference>
<organism evidence="9 10">
    <name type="scientific">Cyclotella cryptica</name>
    <dbReference type="NCBI Taxonomy" id="29204"/>
    <lineage>
        <taxon>Eukaryota</taxon>
        <taxon>Sar</taxon>
        <taxon>Stramenopiles</taxon>
        <taxon>Ochrophyta</taxon>
        <taxon>Bacillariophyta</taxon>
        <taxon>Coscinodiscophyceae</taxon>
        <taxon>Thalassiosirophycidae</taxon>
        <taxon>Stephanodiscales</taxon>
        <taxon>Stephanodiscaceae</taxon>
        <taxon>Cyclotella</taxon>
    </lineage>
</organism>